<dbReference type="Gene3D" id="1.10.357.10">
    <property type="entry name" value="Tetracycline Repressor, domain 2"/>
    <property type="match status" value="1"/>
</dbReference>
<dbReference type="InterPro" id="IPR001647">
    <property type="entry name" value="HTH_TetR"/>
</dbReference>
<organism evidence="7 8">
    <name type="scientific">Solicola gregarius</name>
    <dbReference type="NCBI Taxonomy" id="2908642"/>
    <lineage>
        <taxon>Bacteria</taxon>
        <taxon>Bacillati</taxon>
        <taxon>Actinomycetota</taxon>
        <taxon>Actinomycetes</taxon>
        <taxon>Propionibacteriales</taxon>
        <taxon>Nocardioidaceae</taxon>
        <taxon>Solicola</taxon>
    </lineage>
</organism>
<dbReference type="EMBL" id="CP094970">
    <property type="protein sequence ID" value="UYM04646.1"/>
    <property type="molecule type" value="Genomic_DNA"/>
</dbReference>
<evidence type="ECO:0000259" key="6">
    <source>
        <dbReference type="PROSITE" id="PS50977"/>
    </source>
</evidence>
<keyword evidence="3" id="KW-0804">Transcription</keyword>
<evidence type="ECO:0000256" key="5">
    <source>
        <dbReference type="SAM" id="MobiDB-lite"/>
    </source>
</evidence>
<evidence type="ECO:0000256" key="3">
    <source>
        <dbReference type="ARBA" id="ARBA00023163"/>
    </source>
</evidence>
<dbReference type="InterPro" id="IPR009057">
    <property type="entry name" value="Homeodomain-like_sf"/>
</dbReference>
<dbReference type="AlphaFoldDB" id="A0AA46YKM6"/>
<evidence type="ECO:0000313" key="7">
    <source>
        <dbReference type="EMBL" id="UYM04646.1"/>
    </source>
</evidence>
<sequence length="213" mass="22961">MAKTMRADARRNRDAILVAARDLVVERGSGVPLDEVARAAGVGIGTLYRHFPERTSMLHEVAVDALTKTRDAANRAMEDEDDAFDALARYLREALELRVSAVMPALLESLDPDDAALKDVRDESAQLVESLIDAAKKEGGLAPDLSFADVATMLVRIARPLPGPLGSEVNDELSRRHLELFIRGLRADPGPDAGELPGVGLDRAGLRESSADE</sequence>
<dbReference type="InterPro" id="IPR050109">
    <property type="entry name" value="HTH-type_TetR-like_transc_reg"/>
</dbReference>
<dbReference type="RefSeq" id="WP_271633404.1">
    <property type="nucleotide sequence ID" value="NZ_CP094970.1"/>
</dbReference>
<dbReference type="SUPFAM" id="SSF46689">
    <property type="entry name" value="Homeodomain-like"/>
    <property type="match status" value="1"/>
</dbReference>
<keyword evidence="2 4" id="KW-0238">DNA-binding</keyword>
<name>A0AA46YKM6_9ACTN</name>
<dbReference type="GO" id="GO:0003700">
    <property type="term" value="F:DNA-binding transcription factor activity"/>
    <property type="evidence" value="ECO:0007669"/>
    <property type="project" value="TreeGrafter"/>
</dbReference>
<dbReference type="InterPro" id="IPR036271">
    <property type="entry name" value="Tet_transcr_reg_TetR-rel_C_sf"/>
</dbReference>
<dbReference type="PRINTS" id="PR00455">
    <property type="entry name" value="HTHTETR"/>
</dbReference>
<dbReference type="GO" id="GO:0000976">
    <property type="term" value="F:transcription cis-regulatory region binding"/>
    <property type="evidence" value="ECO:0007669"/>
    <property type="project" value="TreeGrafter"/>
</dbReference>
<evidence type="ECO:0000313" key="8">
    <source>
        <dbReference type="Proteomes" id="UP001164390"/>
    </source>
</evidence>
<keyword evidence="1" id="KW-0805">Transcription regulation</keyword>
<dbReference type="KEGG" id="sgrg:L0C25_19240"/>
<dbReference type="PANTHER" id="PTHR30055">
    <property type="entry name" value="HTH-TYPE TRANSCRIPTIONAL REGULATOR RUTR"/>
    <property type="match status" value="1"/>
</dbReference>
<proteinExistence type="predicted"/>
<dbReference type="PANTHER" id="PTHR30055:SF234">
    <property type="entry name" value="HTH-TYPE TRANSCRIPTIONAL REGULATOR BETI"/>
    <property type="match status" value="1"/>
</dbReference>
<dbReference type="InterPro" id="IPR049445">
    <property type="entry name" value="TetR_SbtR-like_C"/>
</dbReference>
<feature type="compositionally biased region" description="Basic and acidic residues" evidence="5">
    <location>
        <begin position="204"/>
        <end position="213"/>
    </location>
</feature>
<dbReference type="Proteomes" id="UP001164390">
    <property type="component" value="Chromosome"/>
</dbReference>
<feature type="region of interest" description="Disordered" evidence="5">
    <location>
        <begin position="186"/>
        <end position="213"/>
    </location>
</feature>
<dbReference type="PROSITE" id="PS50977">
    <property type="entry name" value="HTH_TETR_2"/>
    <property type="match status" value="1"/>
</dbReference>
<dbReference type="Pfam" id="PF21597">
    <property type="entry name" value="TetR_C_43"/>
    <property type="match status" value="1"/>
</dbReference>
<evidence type="ECO:0000256" key="2">
    <source>
        <dbReference type="ARBA" id="ARBA00023125"/>
    </source>
</evidence>
<evidence type="ECO:0000256" key="4">
    <source>
        <dbReference type="PROSITE-ProRule" id="PRU00335"/>
    </source>
</evidence>
<dbReference type="SUPFAM" id="SSF48498">
    <property type="entry name" value="Tetracyclin repressor-like, C-terminal domain"/>
    <property type="match status" value="1"/>
</dbReference>
<gene>
    <name evidence="7" type="ORF">L0C25_19240</name>
</gene>
<reference evidence="7" key="1">
    <citation type="submission" date="2022-01" db="EMBL/GenBank/DDBJ databases">
        <title>Nocardioidaceae gen. sp. A5X3R13.</title>
        <authorList>
            <person name="Lopez Marin M.A."/>
            <person name="Uhlik O."/>
        </authorList>
    </citation>
    <scope>NUCLEOTIDE SEQUENCE</scope>
    <source>
        <strain evidence="7">A5X3R13</strain>
    </source>
</reference>
<evidence type="ECO:0000256" key="1">
    <source>
        <dbReference type="ARBA" id="ARBA00023015"/>
    </source>
</evidence>
<dbReference type="Pfam" id="PF00440">
    <property type="entry name" value="TetR_N"/>
    <property type="match status" value="1"/>
</dbReference>
<protein>
    <submittedName>
        <fullName evidence="7">TetR/AcrR family transcriptional regulator</fullName>
    </submittedName>
</protein>
<keyword evidence="8" id="KW-1185">Reference proteome</keyword>
<feature type="domain" description="HTH tetR-type" evidence="6">
    <location>
        <begin position="10"/>
        <end position="69"/>
    </location>
</feature>
<feature type="DNA-binding region" description="H-T-H motif" evidence="4">
    <location>
        <begin position="32"/>
        <end position="51"/>
    </location>
</feature>
<accession>A0AA46YKM6</accession>